<dbReference type="AlphaFoldDB" id="A0A4Y3VM55"/>
<evidence type="ECO:0000313" key="3">
    <source>
        <dbReference type="Proteomes" id="UP000317881"/>
    </source>
</evidence>
<gene>
    <name evidence="2" type="ORF">SSP24_48800</name>
</gene>
<evidence type="ECO:0000256" key="1">
    <source>
        <dbReference type="SAM" id="SignalP"/>
    </source>
</evidence>
<proteinExistence type="predicted"/>
<dbReference type="OrthoDB" id="4331744at2"/>
<dbReference type="Proteomes" id="UP000317881">
    <property type="component" value="Unassembled WGS sequence"/>
</dbReference>
<sequence>MKSLKAAVLVVGTLAIAGTAAPALAADLPAQGLIEEGKTVARALPQAAEVPAGQVANDVRHATEGVKRTGVVKTPVLGGALPNPINGKSPINGKMPVNGKLPARLQVAE</sequence>
<evidence type="ECO:0008006" key="4">
    <source>
        <dbReference type="Google" id="ProtNLM"/>
    </source>
</evidence>
<feature type="signal peptide" evidence="1">
    <location>
        <begin position="1"/>
        <end position="25"/>
    </location>
</feature>
<keyword evidence="3" id="KW-1185">Reference proteome</keyword>
<dbReference type="EMBL" id="BJND01000037">
    <property type="protein sequence ID" value="GEC07225.1"/>
    <property type="molecule type" value="Genomic_DNA"/>
</dbReference>
<accession>A0A4Y3VM55</accession>
<reference evidence="2 3" key="1">
    <citation type="submission" date="2019-06" db="EMBL/GenBank/DDBJ databases">
        <title>Whole genome shotgun sequence of Streptomyces spinoverrucosus NBRC 14228.</title>
        <authorList>
            <person name="Hosoyama A."/>
            <person name="Uohara A."/>
            <person name="Ohji S."/>
            <person name="Ichikawa N."/>
        </authorList>
    </citation>
    <scope>NUCLEOTIDE SEQUENCE [LARGE SCALE GENOMIC DNA]</scope>
    <source>
        <strain evidence="2 3">NBRC 14228</strain>
    </source>
</reference>
<comment type="caution">
    <text evidence="2">The sequence shown here is derived from an EMBL/GenBank/DDBJ whole genome shotgun (WGS) entry which is preliminary data.</text>
</comment>
<protein>
    <recommendedName>
        <fullName evidence="4">ATP-binding protein</fullName>
    </recommendedName>
</protein>
<name>A0A4Y3VM55_9ACTN</name>
<evidence type="ECO:0000313" key="2">
    <source>
        <dbReference type="EMBL" id="GEC07225.1"/>
    </source>
</evidence>
<organism evidence="2 3">
    <name type="scientific">Streptomyces spinoverrucosus</name>
    <dbReference type="NCBI Taxonomy" id="284043"/>
    <lineage>
        <taxon>Bacteria</taxon>
        <taxon>Bacillati</taxon>
        <taxon>Actinomycetota</taxon>
        <taxon>Actinomycetes</taxon>
        <taxon>Kitasatosporales</taxon>
        <taxon>Streptomycetaceae</taxon>
        <taxon>Streptomyces</taxon>
    </lineage>
</organism>
<dbReference type="RefSeq" id="WP_141311810.1">
    <property type="nucleotide sequence ID" value="NZ_BJND01000037.1"/>
</dbReference>
<keyword evidence="1" id="KW-0732">Signal</keyword>
<feature type="chain" id="PRO_5021417376" description="ATP-binding protein" evidence="1">
    <location>
        <begin position="26"/>
        <end position="109"/>
    </location>
</feature>